<dbReference type="PANTHER" id="PTHR22957">
    <property type="entry name" value="TBC1 DOMAIN FAMILY MEMBER GTPASE-ACTIVATING PROTEIN"/>
    <property type="match status" value="1"/>
</dbReference>
<evidence type="ECO:0000256" key="1">
    <source>
        <dbReference type="SAM" id="MobiDB-lite"/>
    </source>
</evidence>
<dbReference type="Gene3D" id="1.10.472.80">
    <property type="entry name" value="Ypt/Rab-GAP domain of gyp1p, domain 3"/>
    <property type="match status" value="1"/>
</dbReference>
<dbReference type="GO" id="GO:0005096">
    <property type="term" value="F:GTPase activator activity"/>
    <property type="evidence" value="ECO:0007669"/>
    <property type="project" value="TreeGrafter"/>
</dbReference>
<sequence length="617" mass="71413">MIIISAFSLWFFQTYILLEPNDHCMESSFKERLKYFRSVLNEQDDSNEYEPIIDIKTFRNACFYGVPDEPGLRSTAWKVLLGYLPPDKRMWTNTLKNQRLCYNPLNDERGSKWASYFEDNLVLEQIDKDVRRTLPDFAFFQLPINSQQQEQQKDDYITDPLSASIPEEHDLKTVNRFSFTLKSSINPKSTTENEVTSRPRNIVRKLSNAFINSAHLKLPNKRQSNSTITNRRSLSKRIPRSDNQKLPDDDNDAYHWQVIQRILFIYAKLNPGVGYVQGMNELLAPIYYVFVAADSDDGAEADAFFVFTILMSNFRDHFVRSLDSDTSTGIHATMKRLGQRLAWFDQALFQDLSQKDVKEQYYAFRWITVLYSQEWNLPDVIRLWDSILAEEGQFEFLLDFAVAMLVCVRRELMLGDFADNMRILQNYPIDDIQIVLKSAYAIRKARLLAKSSQDITQNEFNDSNIETDLSDTSSISSSNDSHKFRKDIHTSFDSISRGRPKEFSDELFRKSLSSINDDIDINIKKNRMSTGGMITQSLSQKLGIVNTQIRRTTSVHLANEKGFDEGEIQKPKSIFGRFSLLASSSPIYQELQEKTLQTKADYSADIDDTTRVYKGFI</sequence>
<feature type="compositionally biased region" description="Polar residues" evidence="1">
    <location>
        <begin position="221"/>
        <end position="232"/>
    </location>
</feature>
<keyword evidence="2" id="KW-0732">Signal</keyword>
<evidence type="ECO:0000256" key="2">
    <source>
        <dbReference type="SAM" id="SignalP"/>
    </source>
</evidence>
<dbReference type="RefSeq" id="XP_067515996.1">
    <property type="nucleotide sequence ID" value="XM_067659895.1"/>
</dbReference>
<dbReference type="InterPro" id="IPR000195">
    <property type="entry name" value="Rab-GAP-TBC_dom"/>
</dbReference>
<dbReference type="GeneID" id="93612276"/>
<feature type="region of interest" description="Disordered" evidence="1">
    <location>
        <begin position="220"/>
        <end position="249"/>
    </location>
</feature>
<name>I1BWM0_RHIO9</name>
<dbReference type="VEuPathDB" id="FungiDB:RO3G_05305"/>
<dbReference type="PROSITE" id="PS50086">
    <property type="entry name" value="TBC_RABGAP"/>
    <property type="match status" value="1"/>
</dbReference>
<proteinExistence type="predicted"/>
<dbReference type="PANTHER" id="PTHR22957:SF27">
    <property type="entry name" value="TBC1 DOMAIN FAMILY MEMBER 13"/>
    <property type="match status" value="1"/>
</dbReference>
<accession>I1BWM0</accession>
<dbReference type="FunCoup" id="I1BWM0">
    <property type="interactions" value="89"/>
</dbReference>
<dbReference type="InterPro" id="IPR035969">
    <property type="entry name" value="Rab-GAP_TBC_sf"/>
</dbReference>
<evidence type="ECO:0000313" key="5">
    <source>
        <dbReference type="Proteomes" id="UP000009138"/>
    </source>
</evidence>
<feature type="chain" id="PRO_5003637573" description="Rab-GAP TBC domain-containing protein" evidence="2">
    <location>
        <begin position="19"/>
        <end position="617"/>
    </location>
</feature>
<feature type="signal peptide" evidence="2">
    <location>
        <begin position="1"/>
        <end position="18"/>
    </location>
</feature>
<dbReference type="EMBL" id="CH476734">
    <property type="protein sequence ID" value="EIE80600.1"/>
    <property type="molecule type" value="Genomic_DNA"/>
</dbReference>
<gene>
    <name evidence="4" type="ORF">RO3G_05305</name>
</gene>
<evidence type="ECO:0000313" key="4">
    <source>
        <dbReference type="EMBL" id="EIE80600.1"/>
    </source>
</evidence>
<dbReference type="SMART" id="SM00164">
    <property type="entry name" value="TBC"/>
    <property type="match status" value="1"/>
</dbReference>
<dbReference type="GO" id="GO:0006886">
    <property type="term" value="P:intracellular protein transport"/>
    <property type="evidence" value="ECO:0007669"/>
    <property type="project" value="TreeGrafter"/>
</dbReference>
<dbReference type="AlphaFoldDB" id="I1BWM0"/>
<dbReference type="Proteomes" id="UP000009138">
    <property type="component" value="Unassembled WGS sequence"/>
</dbReference>
<dbReference type="OrthoDB" id="27140at2759"/>
<dbReference type="FunFam" id="1.10.472.80:FF:000048">
    <property type="entry name" value="TBC domain containing protein"/>
    <property type="match status" value="1"/>
</dbReference>
<feature type="domain" description="Rab-GAP TBC" evidence="3">
    <location>
        <begin position="67"/>
        <end position="391"/>
    </location>
</feature>
<dbReference type="eggNOG" id="KOG4567">
    <property type="taxonomic scope" value="Eukaryota"/>
</dbReference>
<evidence type="ECO:0000259" key="3">
    <source>
        <dbReference type="PROSITE" id="PS50086"/>
    </source>
</evidence>
<reference evidence="4 5" key="1">
    <citation type="journal article" date="2009" name="PLoS Genet.">
        <title>Genomic analysis of the basal lineage fungus Rhizopus oryzae reveals a whole-genome duplication.</title>
        <authorList>
            <person name="Ma L.-J."/>
            <person name="Ibrahim A.S."/>
            <person name="Skory C."/>
            <person name="Grabherr M.G."/>
            <person name="Burger G."/>
            <person name="Butler M."/>
            <person name="Elias M."/>
            <person name="Idnurm A."/>
            <person name="Lang B.F."/>
            <person name="Sone T."/>
            <person name="Abe A."/>
            <person name="Calvo S.E."/>
            <person name="Corrochano L.M."/>
            <person name="Engels R."/>
            <person name="Fu J."/>
            <person name="Hansberg W."/>
            <person name="Kim J.-M."/>
            <person name="Kodira C.D."/>
            <person name="Koehrsen M.J."/>
            <person name="Liu B."/>
            <person name="Miranda-Saavedra D."/>
            <person name="O'Leary S."/>
            <person name="Ortiz-Castellanos L."/>
            <person name="Poulter R."/>
            <person name="Rodriguez-Romero J."/>
            <person name="Ruiz-Herrera J."/>
            <person name="Shen Y.-Q."/>
            <person name="Zeng Q."/>
            <person name="Galagan J."/>
            <person name="Birren B.W."/>
            <person name="Cuomo C.A."/>
            <person name="Wickes B.L."/>
        </authorList>
    </citation>
    <scope>NUCLEOTIDE SEQUENCE [LARGE SCALE GENOMIC DNA]</scope>
    <source>
        <strain evidence="5">RA 99-880 / ATCC MYA-4621 / FGSC 9543 / NRRL 43880</strain>
    </source>
</reference>
<organism evidence="4 5">
    <name type="scientific">Rhizopus delemar (strain RA 99-880 / ATCC MYA-4621 / FGSC 9543 / NRRL 43880)</name>
    <name type="common">Mucormycosis agent</name>
    <name type="synonym">Rhizopus arrhizus var. delemar</name>
    <dbReference type="NCBI Taxonomy" id="246409"/>
    <lineage>
        <taxon>Eukaryota</taxon>
        <taxon>Fungi</taxon>
        <taxon>Fungi incertae sedis</taxon>
        <taxon>Mucoromycota</taxon>
        <taxon>Mucoromycotina</taxon>
        <taxon>Mucoromycetes</taxon>
        <taxon>Mucorales</taxon>
        <taxon>Mucorineae</taxon>
        <taxon>Rhizopodaceae</taxon>
        <taxon>Rhizopus</taxon>
    </lineage>
</organism>
<protein>
    <recommendedName>
        <fullName evidence="3">Rab-GAP TBC domain-containing protein</fullName>
    </recommendedName>
</protein>
<dbReference type="Gene3D" id="1.10.8.270">
    <property type="entry name" value="putative rabgap domain of human tbc1 domain family member 14 like domains"/>
    <property type="match status" value="1"/>
</dbReference>
<feature type="compositionally biased region" description="Basic and acidic residues" evidence="1">
    <location>
        <begin position="239"/>
        <end position="248"/>
    </location>
</feature>
<dbReference type="InParanoid" id="I1BWM0"/>
<keyword evidence="5" id="KW-1185">Reference proteome</keyword>
<dbReference type="Pfam" id="PF00566">
    <property type="entry name" value="RabGAP-TBC"/>
    <property type="match status" value="1"/>
</dbReference>
<dbReference type="STRING" id="246409.I1BWM0"/>
<dbReference type="OMA" id="CECDSFF"/>
<dbReference type="SUPFAM" id="SSF47923">
    <property type="entry name" value="Ypt/Rab-GAP domain of gyp1p"/>
    <property type="match status" value="2"/>
</dbReference>